<dbReference type="EMBL" id="CP155573">
    <property type="protein sequence ID" value="XFO64147.1"/>
    <property type="molecule type" value="Genomic_DNA"/>
</dbReference>
<accession>A0ABZ3IEP0</accession>
<organism evidence="1 2">
    <name type="scientific">Sporomusa silvacetica DSM 10669</name>
    <dbReference type="NCBI Taxonomy" id="1123289"/>
    <lineage>
        <taxon>Bacteria</taxon>
        <taxon>Bacillati</taxon>
        <taxon>Bacillota</taxon>
        <taxon>Negativicutes</taxon>
        <taxon>Selenomonadales</taxon>
        <taxon>Sporomusaceae</taxon>
        <taxon>Sporomusa</taxon>
    </lineage>
</organism>
<protein>
    <submittedName>
        <fullName evidence="1">Uncharacterized protein</fullName>
    </submittedName>
</protein>
<proteinExistence type="predicted"/>
<keyword evidence="2" id="KW-1185">Reference proteome</keyword>
<name>A0ABZ3IEP0_9FIRM</name>
<evidence type="ECO:0000313" key="1">
    <source>
        <dbReference type="EMBL" id="XFO64147.1"/>
    </source>
</evidence>
<evidence type="ECO:0000313" key="2">
    <source>
        <dbReference type="Proteomes" id="UP000216752"/>
    </source>
</evidence>
<dbReference type="RefSeq" id="WP_094605357.1">
    <property type="nucleotide sequence ID" value="NZ_CP155573.1"/>
</dbReference>
<gene>
    <name evidence="1" type="ORF">SPSIL_002370</name>
</gene>
<reference evidence="1" key="1">
    <citation type="submission" date="2024-05" db="EMBL/GenBank/DDBJ databases">
        <title>Isolation and characterization of Sporomusa carbonis sp. nov., a carboxydotrophic hydrogenogen in the genus of Sporomusa isolated from a charcoal burning pile.</title>
        <authorList>
            <person name="Boeer T."/>
            <person name="Rosenbaum F."/>
            <person name="Eysell L."/>
            <person name="Mueller V."/>
            <person name="Daniel R."/>
            <person name="Poehlein A."/>
        </authorList>
    </citation>
    <scope>NUCLEOTIDE SEQUENCE [LARGE SCALE GENOMIC DNA]</scope>
    <source>
        <strain evidence="1">DSM 10669</strain>
    </source>
</reference>
<sequence>MDIKAFSIKIDKEEATKLAESRGKWLRRLLCGGKTISEVRLHFVECKLITYEITHRPNFLEKFIFRKSQEKKQKITMLADGTNGSVAWVDSMPGMVMLDNVAESQVQYVEKDDEYIINKGRGIALKVVHRHAGGIPEIKMLSIDSVFRPYWIAFFDEVIEGKKVHYCPVAADGCGMHRTI</sequence>
<dbReference type="Proteomes" id="UP000216752">
    <property type="component" value="Chromosome"/>
</dbReference>